<proteinExistence type="predicted"/>
<name>A0A3M7MIP3_9PLEO</name>
<dbReference type="EMBL" id="KE747844">
    <property type="protein sequence ID" value="RMZ74405.1"/>
    <property type="molecule type" value="Genomic_DNA"/>
</dbReference>
<accession>A0A3M7MIP3</accession>
<organism evidence="1 2">
    <name type="scientific">Pyrenophora seminiperda CCB06</name>
    <dbReference type="NCBI Taxonomy" id="1302712"/>
    <lineage>
        <taxon>Eukaryota</taxon>
        <taxon>Fungi</taxon>
        <taxon>Dikarya</taxon>
        <taxon>Ascomycota</taxon>
        <taxon>Pezizomycotina</taxon>
        <taxon>Dothideomycetes</taxon>
        <taxon>Pleosporomycetidae</taxon>
        <taxon>Pleosporales</taxon>
        <taxon>Pleosporineae</taxon>
        <taxon>Pleosporaceae</taxon>
        <taxon>Pyrenophora</taxon>
    </lineage>
</organism>
<sequence length="375" mass="41375">MVFAPQSKREALHPPMKARARLALALASCHRVFPVASLGSLSRSFHTTPALKLAPASCGVSDPCKIAGATQHPRPLDLLPSSYLDPFIGGLVPSPRYTNIMLRSSLLSGINIQKDILYPERTFSTGECHMSQGLSAPSTVGRTRHICTSPKQHSTVQVTSPLCSLFQNTPLQFHVLQRVGTTIDFDPAYLEEGLNHLSPRIADHAYLSAAVGPRRHVARYSAIDSTAETDMKTKTLGVLHIPNSRQLHKSIKAQGENDAADQPNLKLKHLPRGAYTICDERAEPMTQASDIGATLINVQHGHIQRRHITGTWENLTCPTHHKPRRYSLILQHSKVTVISWNLYSPTLIHHTVFPTPLSMSAYVYFSERASSGTRF</sequence>
<keyword evidence="2" id="KW-1185">Reference proteome</keyword>
<evidence type="ECO:0000313" key="2">
    <source>
        <dbReference type="Proteomes" id="UP000265663"/>
    </source>
</evidence>
<dbReference type="AlphaFoldDB" id="A0A3M7MIP3"/>
<gene>
    <name evidence="1" type="ORF">GMOD_00003437</name>
</gene>
<evidence type="ECO:0000313" key="1">
    <source>
        <dbReference type="EMBL" id="RMZ74405.1"/>
    </source>
</evidence>
<protein>
    <submittedName>
        <fullName evidence="1">Uncharacterized protein</fullName>
    </submittedName>
</protein>
<dbReference type="Proteomes" id="UP000265663">
    <property type="component" value="Unassembled WGS sequence"/>
</dbReference>
<reference evidence="1 2" key="1">
    <citation type="journal article" date="2014" name="PLoS ONE">
        <title>De novo Genome Assembly of the Fungal Plant Pathogen Pyrenophora semeniperda.</title>
        <authorList>
            <person name="Soliai M.M."/>
            <person name="Meyer S.E."/>
            <person name="Udall J.A."/>
            <person name="Elzinga D.E."/>
            <person name="Hermansen R.A."/>
            <person name="Bodily P.M."/>
            <person name="Hart A.A."/>
            <person name="Coleman C.E."/>
        </authorList>
    </citation>
    <scope>NUCLEOTIDE SEQUENCE [LARGE SCALE GENOMIC DNA]</scope>
    <source>
        <strain evidence="1 2">CCB06</strain>
        <tissue evidence="1">Mycelium</tissue>
    </source>
</reference>